<keyword evidence="3" id="KW-1185">Reference proteome</keyword>
<dbReference type="Pfam" id="PF03551">
    <property type="entry name" value="PadR"/>
    <property type="match status" value="1"/>
</dbReference>
<sequence length="114" mass="13246">MQSDIEKWLKELRKGSTKLAMLTLLNKRDMYGYEITKELSNITGGAIALKESNAYPALHTMEADGLITSYWKETEPGMPPRKYYSITPAGKGFFEDMKKEWMKHNEAMEKVWNY</sequence>
<reference evidence="3" key="3">
    <citation type="journal article" date="2011" name="PLoS ONE">
        <title>Genome sequence of a mesophilic hydrogenotrophic methanogen Methanocella paludicola, the first cultivated representative of the order Methanocellales.</title>
        <authorList>
            <person name="Sakai S."/>
            <person name="Takaki Y."/>
            <person name="Shimamura S."/>
            <person name="Sekine M."/>
            <person name="Tajima T."/>
            <person name="Kosugi H."/>
            <person name="Ichikawa N."/>
            <person name="Tasumi E."/>
            <person name="Hiraki A.T."/>
            <person name="Shimizu A."/>
            <person name="Kato Y."/>
            <person name="Nishiko R."/>
            <person name="Mori K."/>
            <person name="Fujita N."/>
            <person name="Imachi H."/>
            <person name="Takai K."/>
        </authorList>
    </citation>
    <scope>NUCLEOTIDE SEQUENCE [LARGE SCALE GENOMIC DNA]</scope>
    <source>
        <strain evidence="3">DSM 17711 / JCM 13418 / NBRC 101707 / SANAE</strain>
    </source>
</reference>
<dbReference type="AlphaFoldDB" id="D1YZI5"/>
<dbReference type="InterPro" id="IPR036388">
    <property type="entry name" value="WH-like_DNA-bd_sf"/>
</dbReference>
<dbReference type="PANTHER" id="PTHR33169:SF14">
    <property type="entry name" value="TRANSCRIPTIONAL REGULATOR RV3488"/>
    <property type="match status" value="1"/>
</dbReference>
<gene>
    <name evidence="2" type="ordered locus">MCP_1785</name>
</gene>
<dbReference type="InterPro" id="IPR052509">
    <property type="entry name" value="Metal_resp_DNA-bind_regulator"/>
</dbReference>
<protein>
    <submittedName>
        <fullName evidence="2">PadR-like family transcriptional regulator</fullName>
    </submittedName>
</protein>
<dbReference type="eggNOG" id="arCOG00001">
    <property type="taxonomic scope" value="Archaea"/>
</dbReference>
<dbReference type="EMBL" id="AP011532">
    <property type="protein sequence ID" value="BAI61857.1"/>
    <property type="molecule type" value="Genomic_DNA"/>
</dbReference>
<feature type="domain" description="Transcription regulator PadR N-terminal" evidence="1">
    <location>
        <begin position="21"/>
        <end position="94"/>
    </location>
</feature>
<dbReference type="SUPFAM" id="SSF46785">
    <property type="entry name" value="Winged helix' DNA-binding domain"/>
    <property type="match status" value="1"/>
</dbReference>
<dbReference type="PANTHER" id="PTHR33169">
    <property type="entry name" value="PADR-FAMILY TRANSCRIPTIONAL REGULATOR"/>
    <property type="match status" value="1"/>
</dbReference>
<dbReference type="InterPro" id="IPR005149">
    <property type="entry name" value="Tscrpt_reg_PadR_N"/>
</dbReference>
<dbReference type="OrthoDB" id="145724at2157"/>
<reference evidence="2 3" key="1">
    <citation type="journal article" date="2007" name="Appl. Environ. Microbiol.">
        <title>Isolation of key methanogens for global methane emission from rice paddy fields: a novel isolate affiliated with the clone cluster rice cluster I.</title>
        <authorList>
            <person name="Sakai S."/>
            <person name="Imachi H."/>
            <person name="Sekiguchi Y."/>
            <person name="Ohashi A."/>
            <person name="Harada H."/>
            <person name="Kamagata Y."/>
        </authorList>
    </citation>
    <scope>NUCLEOTIDE SEQUENCE [LARGE SCALE GENOMIC DNA]</scope>
    <source>
        <strain evidence="3">DSM 17711 / JCM 13418 / NBRC 101707 / SANAE</strain>
    </source>
</reference>
<dbReference type="KEGG" id="mpd:MCP_1785"/>
<evidence type="ECO:0000313" key="3">
    <source>
        <dbReference type="Proteomes" id="UP000001882"/>
    </source>
</evidence>
<evidence type="ECO:0000313" key="2">
    <source>
        <dbReference type="EMBL" id="BAI61857.1"/>
    </source>
</evidence>
<dbReference type="InParanoid" id="D1YZI5"/>
<dbReference type="Gene3D" id="1.10.10.10">
    <property type="entry name" value="Winged helix-like DNA-binding domain superfamily/Winged helix DNA-binding domain"/>
    <property type="match status" value="1"/>
</dbReference>
<organism evidence="2 3">
    <name type="scientific">Methanocella paludicola (strain DSM 17711 / JCM 13418 / NBRC 101707 / SANAE)</name>
    <dbReference type="NCBI Taxonomy" id="304371"/>
    <lineage>
        <taxon>Archaea</taxon>
        <taxon>Methanobacteriati</taxon>
        <taxon>Methanobacteriota</taxon>
        <taxon>Stenosarchaea group</taxon>
        <taxon>Methanomicrobia</taxon>
        <taxon>Methanocellales</taxon>
        <taxon>Methanocellaceae</taxon>
        <taxon>Methanocella</taxon>
    </lineage>
</organism>
<dbReference type="STRING" id="304371.MCP_1785"/>
<dbReference type="Proteomes" id="UP000001882">
    <property type="component" value="Chromosome"/>
</dbReference>
<accession>D1YZI5</accession>
<proteinExistence type="predicted"/>
<evidence type="ECO:0000259" key="1">
    <source>
        <dbReference type="Pfam" id="PF03551"/>
    </source>
</evidence>
<dbReference type="GeneID" id="8681677"/>
<dbReference type="RefSeq" id="WP_012900535.1">
    <property type="nucleotide sequence ID" value="NC_013665.1"/>
</dbReference>
<dbReference type="InterPro" id="IPR036390">
    <property type="entry name" value="WH_DNA-bd_sf"/>
</dbReference>
<name>D1YZI5_METPS</name>
<reference evidence="2 3" key="2">
    <citation type="journal article" date="2008" name="Int. J. Syst. Evol. Microbiol.">
        <title>Methanocella paludicola gen. nov., sp. nov., a methane-producing archaeon, the first isolate of the lineage 'Rice Cluster I', and proposal of the new archaeal order Methanocellales ord. nov.</title>
        <authorList>
            <person name="Sakai S."/>
            <person name="Imachi H."/>
            <person name="Hanada S."/>
            <person name="Ohashi A."/>
            <person name="Harada H."/>
            <person name="Kamagata Y."/>
        </authorList>
    </citation>
    <scope>NUCLEOTIDE SEQUENCE [LARGE SCALE GENOMIC DNA]</scope>
    <source>
        <strain evidence="3">DSM 17711 / JCM 13418 / NBRC 101707 / SANAE</strain>
    </source>
</reference>